<comment type="caution">
    <text evidence="1">The sequence shown here is derived from an EMBL/GenBank/DDBJ whole genome shotgun (WGS) entry which is preliminary data.</text>
</comment>
<evidence type="ECO:0000313" key="1">
    <source>
        <dbReference type="EMBL" id="MPN43499.1"/>
    </source>
</evidence>
<gene>
    <name evidence="1" type="ORF">SDC9_191059</name>
</gene>
<dbReference type="PANTHER" id="PTHR31302:SF28">
    <property type="entry name" value="METALLOPHOSPHOESTERASE, CALCINEURIN SUPERFAMILY"/>
    <property type="match status" value="1"/>
</dbReference>
<dbReference type="SUPFAM" id="SSF56300">
    <property type="entry name" value="Metallo-dependent phosphatases"/>
    <property type="match status" value="1"/>
</dbReference>
<dbReference type="InterPro" id="IPR029052">
    <property type="entry name" value="Metallo-depent_PP-like"/>
</dbReference>
<proteinExistence type="predicted"/>
<organism evidence="1">
    <name type="scientific">bioreactor metagenome</name>
    <dbReference type="NCBI Taxonomy" id="1076179"/>
    <lineage>
        <taxon>unclassified sequences</taxon>
        <taxon>metagenomes</taxon>
        <taxon>ecological metagenomes</taxon>
    </lineage>
</organism>
<evidence type="ECO:0008006" key="2">
    <source>
        <dbReference type="Google" id="ProtNLM"/>
    </source>
</evidence>
<reference evidence="1" key="1">
    <citation type="submission" date="2019-08" db="EMBL/GenBank/DDBJ databases">
        <authorList>
            <person name="Kucharzyk K."/>
            <person name="Murdoch R.W."/>
            <person name="Higgins S."/>
            <person name="Loffler F."/>
        </authorList>
    </citation>
    <scope>NUCLEOTIDE SEQUENCE</scope>
</reference>
<accession>A0A645HZ78</accession>
<name>A0A645HZ78_9ZZZZ</name>
<dbReference type="PANTHER" id="PTHR31302">
    <property type="entry name" value="TRANSMEMBRANE PROTEIN WITH METALLOPHOSPHOESTERASE DOMAIN-RELATED"/>
    <property type="match status" value="1"/>
</dbReference>
<dbReference type="InterPro" id="IPR051158">
    <property type="entry name" value="Metallophosphoesterase_sf"/>
</dbReference>
<dbReference type="EMBL" id="VSSQ01101935">
    <property type="protein sequence ID" value="MPN43499.1"/>
    <property type="molecule type" value="Genomic_DNA"/>
</dbReference>
<sequence>MARALAAGDVRLLREEAVALKTPYGELNLIGLDYRDSGFVSADRRVRSLLRKNTVNLLLSHTPDVFPDLPADVGLTLAGHTHGGQLRLPFYGSLLQFSRYGKRYLYGQISVGGKQLVVTGGLGGSLNIRFNMPPEIVFIRLRVAK</sequence>
<dbReference type="AlphaFoldDB" id="A0A645HZ78"/>
<protein>
    <recommendedName>
        <fullName evidence="2">Calcineurin-like phosphoesterase domain-containing protein</fullName>
    </recommendedName>
</protein>